<dbReference type="RefSeq" id="WP_151582005.1">
    <property type="nucleotide sequence ID" value="NZ_WBVM01000003.1"/>
</dbReference>
<sequence>MARLARGEVLTCWRCGDVVMPHDYSLGHCDDDRKVIHGPEHLRKCNLANTRGDCPHPDHAGISPAA</sequence>
<dbReference type="AlphaFoldDB" id="A0A7J5DTG8"/>
<protein>
    <submittedName>
        <fullName evidence="1">Uncharacterized protein</fullName>
    </submittedName>
</protein>
<gene>
    <name evidence="1" type="ORF">F9L07_22685</name>
</gene>
<evidence type="ECO:0000313" key="2">
    <source>
        <dbReference type="Proteomes" id="UP000449906"/>
    </source>
</evidence>
<accession>A0A7J5DTG8</accession>
<comment type="caution">
    <text evidence="1">The sequence shown here is derived from an EMBL/GenBank/DDBJ whole genome shotgun (WGS) entry which is preliminary data.</text>
</comment>
<reference evidence="1 2" key="1">
    <citation type="submission" date="2019-09" db="EMBL/GenBank/DDBJ databases">
        <title>Pimelobacter sp. isolated from Paulinella.</title>
        <authorList>
            <person name="Jeong S.E."/>
        </authorList>
    </citation>
    <scope>NUCLEOTIDE SEQUENCE [LARGE SCALE GENOMIC DNA]</scope>
    <source>
        <strain evidence="1 2">Pch-N</strain>
    </source>
</reference>
<organism evidence="1 2">
    <name type="scientific">Nocardioides simplex</name>
    <name type="common">Arthrobacter simplex</name>
    <dbReference type="NCBI Taxonomy" id="2045"/>
    <lineage>
        <taxon>Bacteria</taxon>
        <taxon>Bacillati</taxon>
        <taxon>Actinomycetota</taxon>
        <taxon>Actinomycetes</taxon>
        <taxon>Propionibacteriales</taxon>
        <taxon>Nocardioidaceae</taxon>
        <taxon>Pimelobacter</taxon>
    </lineage>
</organism>
<proteinExistence type="predicted"/>
<name>A0A7J5DTG8_NOCSI</name>
<dbReference type="Proteomes" id="UP000449906">
    <property type="component" value="Unassembled WGS sequence"/>
</dbReference>
<dbReference type="EMBL" id="WBVM01000003">
    <property type="protein sequence ID" value="KAB2808325.1"/>
    <property type="molecule type" value="Genomic_DNA"/>
</dbReference>
<evidence type="ECO:0000313" key="1">
    <source>
        <dbReference type="EMBL" id="KAB2808325.1"/>
    </source>
</evidence>